<keyword evidence="4" id="KW-0412">Isoleucine biosynthesis</keyword>
<gene>
    <name evidence="11" type="primary">cimA</name>
    <name evidence="11" type="ORF">PZE19_01440</name>
</gene>
<dbReference type="PROSITE" id="PS00815">
    <property type="entry name" value="AIPM_HOMOCIT_SYNTH_1"/>
    <property type="match status" value="1"/>
</dbReference>
<dbReference type="PANTHER" id="PTHR43538:SF1">
    <property type="entry name" value="(R)-CITRAMALATE SYNTHASE"/>
    <property type="match status" value="1"/>
</dbReference>
<evidence type="ECO:0000256" key="9">
    <source>
        <dbReference type="RuleBase" id="RU003523"/>
    </source>
</evidence>
<dbReference type="EC" id="2.3.3.21" evidence="8"/>
<dbReference type="EMBL" id="JARRAG010000001">
    <property type="protein sequence ID" value="MDG3002436.1"/>
    <property type="molecule type" value="Genomic_DNA"/>
</dbReference>
<dbReference type="Pfam" id="PF00682">
    <property type="entry name" value="HMGL-like"/>
    <property type="match status" value="1"/>
</dbReference>
<dbReference type="InterPro" id="IPR013785">
    <property type="entry name" value="Aldolase_TIM"/>
</dbReference>
<comment type="caution">
    <text evidence="11">The sequence shown here is derived from an EMBL/GenBank/DDBJ whole genome shotgun (WGS) entry which is preliminary data.</text>
</comment>
<name>A0ABT6F4C9_9BACT</name>
<keyword evidence="3" id="KW-0028">Amino-acid biosynthesis</keyword>
<comment type="catalytic activity">
    <reaction evidence="7">
        <text>pyruvate + acetyl-CoA + H2O = (3R)-citramalate + CoA + H(+)</text>
        <dbReference type="Rhea" id="RHEA:19045"/>
        <dbReference type="ChEBI" id="CHEBI:15361"/>
        <dbReference type="ChEBI" id="CHEBI:15377"/>
        <dbReference type="ChEBI" id="CHEBI:15378"/>
        <dbReference type="ChEBI" id="CHEBI:30934"/>
        <dbReference type="ChEBI" id="CHEBI:57287"/>
        <dbReference type="ChEBI" id="CHEBI:57288"/>
        <dbReference type="EC" id="2.3.3.21"/>
    </reaction>
</comment>
<dbReference type="InterPro" id="IPR036230">
    <property type="entry name" value="LeuA_allosteric_dom_sf"/>
</dbReference>
<evidence type="ECO:0000256" key="7">
    <source>
        <dbReference type="ARBA" id="ARBA00048263"/>
    </source>
</evidence>
<protein>
    <recommendedName>
        <fullName evidence="8">Citramalate synthase</fullName>
        <ecNumber evidence="8">2.3.3.21</ecNumber>
    </recommendedName>
</protein>
<comment type="similarity">
    <text evidence="2 9">Belongs to the alpha-IPM synthase/homocitrate synthase family.</text>
</comment>
<feature type="domain" description="Pyruvate carboxyltransferase" evidence="10">
    <location>
        <begin position="4"/>
        <end position="270"/>
    </location>
</feature>
<dbReference type="SUPFAM" id="SSF51569">
    <property type="entry name" value="Aldolase"/>
    <property type="match status" value="1"/>
</dbReference>
<keyword evidence="6" id="KW-0100">Branched-chain amino acid biosynthesis</keyword>
<reference evidence="11 12" key="1">
    <citation type="submission" date="2023-03" db="EMBL/GenBank/DDBJ databases">
        <title>Paludisphaera mucosa sp. nov. a novel planctomycete from northern fen.</title>
        <authorList>
            <person name="Ivanova A."/>
        </authorList>
    </citation>
    <scope>NUCLEOTIDE SEQUENCE [LARGE SCALE GENOMIC DNA]</scope>
    <source>
        <strain evidence="11 12">Pla2</strain>
    </source>
</reference>
<dbReference type="PROSITE" id="PS50991">
    <property type="entry name" value="PYR_CT"/>
    <property type="match status" value="1"/>
</dbReference>
<keyword evidence="5 9" id="KW-0808">Transferase</keyword>
<comment type="pathway">
    <text evidence="1">Amino-acid biosynthesis; L-isoleucine biosynthesis; 2-oxobutanoate from pyruvate: step 1/3.</text>
</comment>
<dbReference type="InterPro" id="IPR013709">
    <property type="entry name" value="2-isopropylmalate_synth_dimer"/>
</dbReference>
<dbReference type="Pfam" id="PF08502">
    <property type="entry name" value="LeuA_dimer"/>
    <property type="match status" value="1"/>
</dbReference>
<accession>A0ABT6F4C9</accession>
<evidence type="ECO:0000256" key="5">
    <source>
        <dbReference type="ARBA" id="ARBA00022679"/>
    </source>
</evidence>
<dbReference type="Gene3D" id="1.10.238.260">
    <property type="match status" value="1"/>
</dbReference>
<evidence type="ECO:0000313" key="11">
    <source>
        <dbReference type="EMBL" id="MDG3002436.1"/>
    </source>
</evidence>
<dbReference type="CDD" id="cd07941">
    <property type="entry name" value="DRE_TIM_LeuA3"/>
    <property type="match status" value="1"/>
</dbReference>
<dbReference type="Gene3D" id="3.30.160.270">
    <property type="match status" value="1"/>
</dbReference>
<evidence type="ECO:0000259" key="10">
    <source>
        <dbReference type="PROSITE" id="PS50991"/>
    </source>
</evidence>
<evidence type="ECO:0000256" key="3">
    <source>
        <dbReference type="ARBA" id="ARBA00022605"/>
    </source>
</evidence>
<dbReference type="PANTHER" id="PTHR43538">
    <property type="entry name" value="ALPHA-IPM SYNTHASE/HOMOCITRATE SYNTHASE"/>
    <property type="match status" value="1"/>
</dbReference>
<keyword evidence="12" id="KW-1185">Reference proteome</keyword>
<dbReference type="Pfam" id="PF22617">
    <property type="entry name" value="HCS_D2"/>
    <property type="match status" value="1"/>
</dbReference>
<proteinExistence type="inferred from homology"/>
<dbReference type="NCBIfam" id="TIGR00977">
    <property type="entry name" value="citramal_synth"/>
    <property type="match status" value="1"/>
</dbReference>
<organism evidence="11 12">
    <name type="scientific">Paludisphaera mucosa</name>
    <dbReference type="NCBI Taxonomy" id="3030827"/>
    <lineage>
        <taxon>Bacteria</taxon>
        <taxon>Pseudomonadati</taxon>
        <taxon>Planctomycetota</taxon>
        <taxon>Planctomycetia</taxon>
        <taxon>Isosphaerales</taxon>
        <taxon>Isosphaeraceae</taxon>
        <taxon>Paludisphaera</taxon>
    </lineage>
</organism>
<evidence type="ECO:0000313" key="12">
    <source>
        <dbReference type="Proteomes" id="UP001216907"/>
    </source>
</evidence>
<evidence type="ECO:0000256" key="8">
    <source>
        <dbReference type="NCBIfam" id="TIGR00977"/>
    </source>
</evidence>
<sequence>MTRIAIYDTTLRDGSQGEGVNFSLQDKLLITTKLDDLGVDYVEGGYPLSNPKDAAYFRAVRDLPLEHARIAAFGMTRRRDIAAEDDTGMRALVAAGTPVVTVVGKTWDLHAREVLGVSLDENLRMIGDSVAFLAANVAEVVYDAEHFFDGYRNNPDYALETVRKAADAGAAWIALCDTNGGSLPEQVAEAVTAVAREVRVPLGIHTHNDGELAVANSLAAVRQGARQVQGTINGLGERCGNADLCSVIANLALKYPGFHALAPGKLAKLTEVSRFVYETANMNLRSGQAFVGSSAFAHKGGMHVHGVRKIAASYEHVDPTTVGNERRILVSELSGKSNIAEKLAEHDLDQDPDLLTRVLDRVQDLENAGYQFEAAEASFVLLVEKIAGRHREAFQSRGFRVSVAGDGDGDSLTEATVKLRVGEAAEHTVGEGDGPVDALDNALRKALEHHFPGLRTMHLVDYKVRVINARAGTAARVRVVIESSDQDAVWGTIGVSENVIEASWLALLDAFEYKLSKDTRKARPARPEAAAVS</sequence>
<dbReference type="SMART" id="SM00917">
    <property type="entry name" value="LeuA_dimer"/>
    <property type="match status" value="1"/>
</dbReference>
<dbReference type="InterPro" id="IPR002034">
    <property type="entry name" value="AIPM/Hcit_synth_CS"/>
</dbReference>
<dbReference type="RefSeq" id="WP_277858800.1">
    <property type="nucleotide sequence ID" value="NZ_JARRAG010000001.1"/>
</dbReference>
<evidence type="ECO:0000256" key="4">
    <source>
        <dbReference type="ARBA" id="ARBA00022624"/>
    </source>
</evidence>
<dbReference type="Gene3D" id="3.20.20.70">
    <property type="entry name" value="Aldolase class I"/>
    <property type="match status" value="1"/>
</dbReference>
<evidence type="ECO:0000256" key="1">
    <source>
        <dbReference type="ARBA" id="ARBA00004743"/>
    </source>
</evidence>
<dbReference type="InterPro" id="IPR054691">
    <property type="entry name" value="LeuA/HCS_post-cat"/>
</dbReference>
<dbReference type="Proteomes" id="UP001216907">
    <property type="component" value="Unassembled WGS sequence"/>
</dbReference>
<evidence type="ECO:0000256" key="2">
    <source>
        <dbReference type="ARBA" id="ARBA00006154"/>
    </source>
</evidence>
<evidence type="ECO:0000256" key="6">
    <source>
        <dbReference type="ARBA" id="ARBA00023304"/>
    </source>
</evidence>
<dbReference type="SUPFAM" id="SSF110921">
    <property type="entry name" value="2-isopropylmalate synthase LeuA, allosteric (dimerisation) domain"/>
    <property type="match status" value="1"/>
</dbReference>
<dbReference type="InterPro" id="IPR000891">
    <property type="entry name" value="PYR_CT"/>
</dbReference>
<dbReference type="InterPro" id="IPR005675">
    <property type="entry name" value="Citramal_synthase"/>
</dbReference>